<dbReference type="EMBL" id="RBJC01000010">
    <property type="protein sequence ID" value="RKR70806.1"/>
    <property type="molecule type" value="Genomic_DNA"/>
</dbReference>
<proteinExistence type="predicted"/>
<evidence type="ECO:0000256" key="3">
    <source>
        <dbReference type="ARBA" id="ARBA00022475"/>
    </source>
</evidence>
<evidence type="ECO:0000256" key="5">
    <source>
        <dbReference type="ARBA" id="ARBA00022989"/>
    </source>
</evidence>
<keyword evidence="3" id="KW-1003">Cell membrane</keyword>
<feature type="transmembrane region" description="Helical" evidence="7">
    <location>
        <begin position="65"/>
        <end position="85"/>
    </location>
</feature>
<dbReference type="PANTHER" id="PTHR36838">
    <property type="entry name" value="AUXIN EFFLUX CARRIER FAMILY PROTEIN"/>
    <property type="match status" value="1"/>
</dbReference>
<dbReference type="GO" id="GO:0016020">
    <property type="term" value="C:membrane"/>
    <property type="evidence" value="ECO:0007669"/>
    <property type="project" value="UniProtKB-SubCell"/>
</dbReference>
<feature type="transmembrane region" description="Helical" evidence="7">
    <location>
        <begin position="6"/>
        <end position="23"/>
    </location>
</feature>
<organism evidence="8 9">
    <name type="scientific">Otariodibacter oris</name>
    <dbReference type="NCBI Taxonomy" id="1032623"/>
    <lineage>
        <taxon>Bacteria</taxon>
        <taxon>Pseudomonadati</taxon>
        <taxon>Pseudomonadota</taxon>
        <taxon>Gammaproteobacteria</taxon>
        <taxon>Pasteurellales</taxon>
        <taxon>Pasteurellaceae</taxon>
        <taxon>Otariodibacter</taxon>
    </lineage>
</organism>
<keyword evidence="2" id="KW-0813">Transport</keyword>
<evidence type="ECO:0000313" key="8">
    <source>
        <dbReference type="EMBL" id="RKR70806.1"/>
    </source>
</evidence>
<dbReference type="AlphaFoldDB" id="A0A420XET2"/>
<evidence type="ECO:0000256" key="1">
    <source>
        <dbReference type="ARBA" id="ARBA00004141"/>
    </source>
</evidence>
<dbReference type="RefSeq" id="WP_121124160.1">
    <property type="nucleotide sequence ID" value="NZ_CP016604.1"/>
</dbReference>
<dbReference type="Pfam" id="PF03547">
    <property type="entry name" value="Mem_trans"/>
    <property type="match status" value="1"/>
</dbReference>
<evidence type="ECO:0000256" key="4">
    <source>
        <dbReference type="ARBA" id="ARBA00022692"/>
    </source>
</evidence>
<reference evidence="8 9" key="1">
    <citation type="submission" date="2018-10" db="EMBL/GenBank/DDBJ databases">
        <title>Genomic Encyclopedia of Type Strains, Phase IV (KMG-IV): sequencing the most valuable type-strain genomes for metagenomic binning, comparative biology and taxonomic classification.</title>
        <authorList>
            <person name="Goeker M."/>
        </authorList>
    </citation>
    <scope>NUCLEOTIDE SEQUENCE [LARGE SCALE GENOMIC DNA]</scope>
    <source>
        <strain evidence="8 9">DSM 23800</strain>
    </source>
</reference>
<dbReference type="InterPro" id="IPR004776">
    <property type="entry name" value="Mem_transp_PIN-like"/>
</dbReference>
<accession>A0A420XET2</accession>
<evidence type="ECO:0000256" key="7">
    <source>
        <dbReference type="SAM" id="Phobius"/>
    </source>
</evidence>
<comment type="caution">
    <text evidence="8">The sequence shown here is derived from an EMBL/GenBank/DDBJ whole genome shotgun (WGS) entry which is preliminary data.</text>
</comment>
<dbReference type="OrthoDB" id="109606at2"/>
<dbReference type="PANTHER" id="PTHR36838:SF1">
    <property type="entry name" value="SLR1864 PROTEIN"/>
    <property type="match status" value="1"/>
</dbReference>
<keyword evidence="5 7" id="KW-1133">Transmembrane helix</keyword>
<feature type="transmembrane region" description="Helical" evidence="7">
    <location>
        <begin position="290"/>
        <end position="313"/>
    </location>
</feature>
<dbReference type="Proteomes" id="UP000280099">
    <property type="component" value="Unassembled WGS sequence"/>
</dbReference>
<gene>
    <name evidence="8" type="ORF">DES31_1811</name>
</gene>
<feature type="transmembrane region" description="Helical" evidence="7">
    <location>
        <begin position="124"/>
        <end position="148"/>
    </location>
</feature>
<keyword evidence="6 7" id="KW-0472">Membrane</keyword>
<sequence length="314" mass="32858">MFDTIISALLPIYVGIALGFFAGKRGIVDNQNVKSINMMLMTFMVPLTMFIAIARTPRDLILPNLPLILVIGSSMLVMFFGTLFIQRKFFGFGLTDGVVQALIVAFPNFASLGIPLLLPLYGDQAALLAATGIVSGSIFVTPIALSLLRMGSAIDSGAQVSVGKEFLKALSGAVRTPVFFFPILGLIWSVLGLQMPSFVPTLFGPITLATGGVGLFITGLLLSAQKIQLNVNVTLSAILANVVQPLVGLGIGLLLGIEYTTAARAAILMAIPSAFFGLVFGALVNSRPAVAGATLLLSSIGGILTLAVFLGWLV</sequence>
<feature type="transmembrane region" description="Helical" evidence="7">
    <location>
        <begin position="234"/>
        <end position="257"/>
    </location>
</feature>
<feature type="transmembrane region" description="Helical" evidence="7">
    <location>
        <begin position="97"/>
        <end position="118"/>
    </location>
</feature>
<protein>
    <submittedName>
        <fullName evidence="8">Malonate transporter</fullName>
    </submittedName>
</protein>
<feature type="transmembrane region" description="Helical" evidence="7">
    <location>
        <begin position="202"/>
        <end position="222"/>
    </location>
</feature>
<feature type="transmembrane region" description="Helical" evidence="7">
    <location>
        <begin position="169"/>
        <end position="190"/>
    </location>
</feature>
<dbReference type="GO" id="GO:0055085">
    <property type="term" value="P:transmembrane transport"/>
    <property type="evidence" value="ECO:0007669"/>
    <property type="project" value="InterPro"/>
</dbReference>
<evidence type="ECO:0000313" key="9">
    <source>
        <dbReference type="Proteomes" id="UP000280099"/>
    </source>
</evidence>
<feature type="transmembrane region" description="Helical" evidence="7">
    <location>
        <begin position="35"/>
        <end position="53"/>
    </location>
</feature>
<evidence type="ECO:0000256" key="6">
    <source>
        <dbReference type="ARBA" id="ARBA00023136"/>
    </source>
</evidence>
<name>A0A420XET2_9PAST</name>
<comment type="subcellular location">
    <subcellularLocation>
        <location evidence="1">Membrane</location>
        <topology evidence="1">Multi-pass membrane protein</topology>
    </subcellularLocation>
</comment>
<keyword evidence="9" id="KW-1185">Reference proteome</keyword>
<evidence type="ECO:0000256" key="2">
    <source>
        <dbReference type="ARBA" id="ARBA00022448"/>
    </source>
</evidence>
<keyword evidence="4 7" id="KW-0812">Transmembrane</keyword>
<feature type="transmembrane region" description="Helical" evidence="7">
    <location>
        <begin position="263"/>
        <end position="283"/>
    </location>
</feature>